<keyword evidence="2 5" id="KW-0489">Methyltransferase</keyword>
<keyword evidence="6" id="KW-1185">Reference proteome</keyword>
<dbReference type="PANTHER" id="PTHR44942:SF4">
    <property type="entry name" value="METHYLTRANSFERASE TYPE 11 DOMAIN-CONTAINING PROTEIN"/>
    <property type="match status" value="1"/>
</dbReference>
<dbReference type="Gene3D" id="3.40.50.150">
    <property type="entry name" value="Vaccinia Virus protein VP39"/>
    <property type="match status" value="1"/>
</dbReference>
<dbReference type="PANTHER" id="PTHR44942">
    <property type="entry name" value="METHYLTRANSF_11 DOMAIN-CONTAINING PROTEIN"/>
    <property type="match status" value="1"/>
</dbReference>
<evidence type="ECO:0000256" key="1">
    <source>
        <dbReference type="ARBA" id="ARBA00008361"/>
    </source>
</evidence>
<dbReference type="SUPFAM" id="SSF53335">
    <property type="entry name" value="S-adenosyl-L-methionine-dependent methyltransferases"/>
    <property type="match status" value="1"/>
</dbReference>
<evidence type="ECO:0000256" key="2">
    <source>
        <dbReference type="ARBA" id="ARBA00022603"/>
    </source>
</evidence>
<evidence type="ECO:0000259" key="4">
    <source>
        <dbReference type="Pfam" id="PF08241"/>
    </source>
</evidence>
<name>A0ABT7DTI5_9NEIS</name>
<feature type="domain" description="Methyltransferase type 11" evidence="4">
    <location>
        <begin position="40"/>
        <end position="128"/>
    </location>
</feature>
<dbReference type="RefSeq" id="WP_284099685.1">
    <property type="nucleotide sequence ID" value="NZ_JARRAF010000004.1"/>
</dbReference>
<comment type="caution">
    <text evidence="5">The sequence shown here is derived from an EMBL/GenBank/DDBJ whole genome shotgun (WGS) entry which is preliminary data.</text>
</comment>
<dbReference type="Proteomes" id="UP001172778">
    <property type="component" value="Unassembled WGS sequence"/>
</dbReference>
<organism evidence="5 6">
    <name type="scientific">Parachitinimonas caeni</name>
    <dbReference type="NCBI Taxonomy" id="3031301"/>
    <lineage>
        <taxon>Bacteria</taxon>
        <taxon>Pseudomonadati</taxon>
        <taxon>Pseudomonadota</taxon>
        <taxon>Betaproteobacteria</taxon>
        <taxon>Neisseriales</taxon>
        <taxon>Chitinibacteraceae</taxon>
        <taxon>Parachitinimonas</taxon>
    </lineage>
</organism>
<proteinExistence type="inferred from homology"/>
<dbReference type="EMBL" id="JARRAF010000004">
    <property type="protein sequence ID" value="MDK2123394.1"/>
    <property type="molecule type" value="Genomic_DNA"/>
</dbReference>
<dbReference type="EC" id="2.1.1.-" evidence="5"/>
<reference evidence="5" key="1">
    <citation type="submission" date="2023-03" db="EMBL/GenBank/DDBJ databases">
        <title>Chitinimonas shenzhenensis gen. nov., sp. nov., a novel member of family Burkholderiaceae isolated from activated sludge collected in Shen Zhen, China.</title>
        <authorList>
            <person name="Wang X."/>
        </authorList>
    </citation>
    <scope>NUCLEOTIDE SEQUENCE</scope>
    <source>
        <strain evidence="5">DQS-5</strain>
    </source>
</reference>
<comment type="similarity">
    <text evidence="1">Belongs to the methyltransferase superfamily.</text>
</comment>
<dbReference type="InterPro" id="IPR013216">
    <property type="entry name" value="Methyltransf_11"/>
</dbReference>
<dbReference type="GO" id="GO:0032259">
    <property type="term" value="P:methylation"/>
    <property type="evidence" value="ECO:0007669"/>
    <property type="project" value="UniProtKB-KW"/>
</dbReference>
<evidence type="ECO:0000313" key="6">
    <source>
        <dbReference type="Proteomes" id="UP001172778"/>
    </source>
</evidence>
<keyword evidence="3 5" id="KW-0808">Transferase</keyword>
<dbReference type="CDD" id="cd02440">
    <property type="entry name" value="AdoMet_MTases"/>
    <property type="match status" value="1"/>
</dbReference>
<evidence type="ECO:0000256" key="3">
    <source>
        <dbReference type="ARBA" id="ARBA00022679"/>
    </source>
</evidence>
<dbReference type="InterPro" id="IPR051052">
    <property type="entry name" value="Diverse_substrate_MTase"/>
</dbReference>
<evidence type="ECO:0000313" key="5">
    <source>
        <dbReference type="EMBL" id="MDK2123394.1"/>
    </source>
</evidence>
<dbReference type="Pfam" id="PF08241">
    <property type="entry name" value="Methyltransf_11"/>
    <property type="match status" value="1"/>
</dbReference>
<protein>
    <submittedName>
        <fullName evidence="5">Class I SAM-dependent methyltransferase</fullName>
        <ecNumber evidence="5">2.1.1.-</ecNumber>
    </submittedName>
</protein>
<sequence length="249" mass="28114">MSFKDHFSTQSAAYAQFRPRYPAALFDWLATQAPSRQRALDLATGSGQAAVELAGRFERVVATDASAKQLLQAEQRSNIDYRCEPAEQISLGDGSCDLVTVAQALHWFDVPKFSAELSRVLRPGGVAAVWCYETFRLEPGIDEICSRFYHETVGPFWPPERRWLETGYAGLELPFPDIETPAFDLAVDWDLDQLIGYLGTWSATQRYREAKGNDPLPAVRESLLRQWGDPAETRYVSWPLKLRVVRKPA</sequence>
<gene>
    <name evidence="5" type="ORF">PZA18_04930</name>
</gene>
<accession>A0ABT7DTI5</accession>
<dbReference type="InterPro" id="IPR029063">
    <property type="entry name" value="SAM-dependent_MTases_sf"/>
</dbReference>
<dbReference type="GO" id="GO:0008168">
    <property type="term" value="F:methyltransferase activity"/>
    <property type="evidence" value="ECO:0007669"/>
    <property type="project" value="UniProtKB-KW"/>
</dbReference>